<dbReference type="GO" id="GO:0008270">
    <property type="term" value="F:zinc ion binding"/>
    <property type="evidence" value="ECO:0007669"/>
    <property type="project" value="InterPro"/>
</dbReference>
<feature type="compositionally biased region" description="Polar residues" evidence="2">
    <location>
        <begin position="52"/>
        <end position="63"/>
    </location>
</feature>
<dbReference type="EMBL" id="SWKU01000010">
    <property type="protein sequence ID" value="KAF3002879.1"/>
    <property type="molecule type" value="Genomic_DNA"/>
</dbReference>
<evidence type="ECO:0000256" key="2">
    <source>
        <dbReference type="SAM" id="MobiDB-lite"/>
    </source>
</evidence>
<feature type="compositionally biased region" description="Basic and acidic residues" evidence="2">
    <location>
        <begin position="23"/>
        <end position="48"/>
    </location>
</feature>
<sequence>MEEPTSTSHFSPKALTGHVLLANDDRTNQPSLKDSRDPNPGNETDRHGVVLVTTSPGEHTTNAPELFKEESLEKSSKHPLTETSDGEELLPSPKKHCKELASDAEPVGTIDSAETATPSEIPTEDSKEDTSVVAEPAKSLQRPGAKTKPTPKKPTNKPARGRACATCKKRKVKCKHNSASEDSMVEEAGASKPAQSKDKTEAPEPSEPATHMDEPQSPKAPKPTKVPAAKKPTAPPERTSTRTRKPPSHLSSAPAPTTTTTPASATKPTSRVFNPTYITTNSTSRLAKADLYHLLTNDDSAWTSLTLSRQQKLVSMLPSSPETALILEKLRQGHADNTRPRWLQASDVFRTEVAKFQEDLRNGHLAKTWQASAALAVEERAEGNFDKWKAEEAELWWGQKSG</sequence>
<dbReference type="CDD" id="cd00067">
    <property type="entry name" value="GAL4"/>
    <property type="match status" value="1"/>
</dbReference>
<name>A0A9P4TFE6_CURKU</name>
<gene>
    <name evidence="4" type="ORF">E8E13_000649</name>
</gene>
<keyword evidence="1" id="KW-0539">Nucleus</keyword>
<feature type="compositionally biased region" description="Low complexity" evidence="2">
    <location>
        <begin position="223"/>
        <end position="232"/>
    </location>
</feature>
<evidence type="ECO:0000256" key="1">
    <source>
        <dbReference type="ARBA" id="ARBA00023242"/>
    </source>
</evidence>
<dbReference type="Proteomes" id="UP000801428">
    <property type="component" value="Unassembled WGS sequence"/>
</dbReference>
<dbReference type="GO" id="GO:0000981">
    <property type="term" value="F:DNA-binding transcription factor activity, RNA polymerase II-specific"/>
    <property type="evidence" value="ECO:0007669"/>
    <property type="project" value="InterPro"/>
</dbReference>
<dbReference type="AlphaFoldDB" id="A0A9P4TFE6"/>
<feature type="compositionally biased region" description="Basic residues" evidence="2">
    <location>
        <begin position="167"/>
        <end position="176"/>
    </location>
</feature>
<feature type="compositionally biased region" description="Low complexity" evidence="2">
    <location>
        <begin position="251"/>
        <end position="270"/>
    </location>
</feature>
<evidence type="ECO:0000313" key="4">
    <source>
        <dbReference type="EMBL" id="KAF3002879.1"/>
    </source>
</evidence>
<organism evidence="4 5">
    <name type="scientific">Curvularia kusanoi</name>
    <name type="common">Cochliobolus kusanoi</name>
    <dbReference type="NCBI Taxonomy" id="90978"/>
    <lineage>
        <taxon>Eukaryota</taxon>
        <taxon>Fungi</taxon>
        <taxon>Dikarya</taxon>
        <taxon>Ascomycota</taxon>
        <taxon>Pezizomycotina</taxon>
        <taxon>Dothideomycetes</taxon>
        <taxon>Pleosporomycetidae</taxon>
        <taxon>Pleosporales</taxon>
        <taxon>Pleosporineae</taxon>
        <taxon>Pleosporaceae</taxon>
        <taxon>Curvularia</taxon>
    </lineage>
</organism>
<dbReference type="InterPro" id="IPR001138">
    <property type="entry name" value="Zn2Cys6_DnaBD"/>
</dbReference>
<feature type="compositionally biased region" description="Polar residues" evidence="2">
    <location>
        <begin position="1"/>
        <end position="10"/>
    </location>
</feature>
<proteinExistence type="predicted"/>
<evidence type="ECO:0000259" key="3">
    <source>
        <dbReference type="Pfam" id="PF13919"/>
    </source>
</evidence>
<keyword evidence="5" id="KW-1185">Reference proteome</keyword>
<comment type="caution">
    <text evidence="4">The sequence shown here is derived from an EMBL/GenBank/DDBJ whole genome shotgun (WGS) entry which is preliminary data.</text>
</comment>
<reference evidence="4" key="1">
    <citation type="submission" date="2019-04" db="EMBL/GenBank/DDBJ databases">
        <title>Sequencing of skin fungus with MAO and IRED activity.</title>
        <authorList>
            <person name="Marsaioli A.J."/>
            <person name="Bonatto J.M.C."/>
            <person name="Reis Junior O."/>
        </authorList>
    </citation>
    <scope>NUCLEOTIDE SEQUENCE</scope>
    <source>
        <strain evidence="4">30M1</strain>
    </source>
</reference>
<dbReference type="Pfam" id="PF13919">
    <property type="entry name" value="ASXH"/>
    <property type="match status" value="1"/>
</dbReference>
<protein>
    <recommendedName>
        <fullName evidence="3">ASX DEUBAD domain-containing protein</fullName>
    </recommendedName>
</protein>
<evidence type="ECO:0000313" key="5">
    <source>
        <dbReference type="Proteomes" id="UP000801428"/>
    </source>
</evidence>
<feature type="compositionally biased region" description="Basic and acidic residues" evidence="2">
    <location>
        <begin position="66"/>
        <end position="80"/>
    </location>
</feature>
<feature type="region of interest" description="Disordered" evidence="2">
    <location>
        <begin position="1"/>
        <end position="276"/>
    </location>
</feature>
<dbReference type="InterPro" id="IPR028020">
    <property type="entry name" value="ASX_DEUBAD_dom"/>
</dbReference>
<accession>A0A9P4TFE6</accession>
<feature type="domain" description="ASX DEUBAD" evidence="3">
    <location>
        <begin position="266"/>
        <end position="399"/>
    </location>
</feature>
<dbReference type="OrthoDB" id="2289918at2759"/>